<feature type="coiled-coil region" evidence="1">
    <location>
        <begin position="334"/>
        <end position="368"/>
    </location>
</feature>
<name>A0A6A5ZJP4_9PLEO</name>
<organism evidence="2 3">
    <name type="scientific">Lophiotrema nucula</name>
    <dbReference type="NCBI Taxonomy" id="690887"/>
    <lineage>
        <taxon>Eukaryota</taxon>
        <taxon>Fungi</taxon>
        <taxon>Dikarya</taxon>
        <taxon>Ascomycota</taxon>
        <taxon>Pezizomycotina</taxon>
        <taxon>Dothideomycetes</taxon>
        <taxon>Pleosporomycetidae</taxon>
        <taxon>Pleosporales</taxon>
        <taxon>Lophiotremataceae</taxon>
        <taxon>Lophiotrema</taxon>
    </lineage>
</organism>
<accession>A0A6A5ZJP4</accession>
<dbReference type="AlphaFoldDB" id="A0A6A5ZJP4"/>
<keyword evidence="1" id="KW-0175">Coiled coil</keyword>
<sequence>MILPVMDPLAITTTVISISARCVRSARALYELCGKYKDASMTITAIYSETTVISTSLAHIQALCTKNPDALRSTLSERSDLEHTFDQALTGCVLVYSVIDDEVQRLYSGIGTEGMTGAMSKMKLLWKEDAMKDVLVQIRGQQQALSLLIQALQMNSIHEIRTLIQNNTAVLQGVAQRTSKFRQANPRIKAPRSVFEVTIDDAASLYSVDSVATSTNFFFDDQVVNSAAYRRILAQSRTSLTPVKEQSEHATDSGAETVVNFPEELAQKYTVPPEIRGRLTPATYGVLLKWVDDMVGAYTKGAEEETKQVVEEKSALAEKYAKVKRCFFEVKQDLENQVRERETLAAEYGRATAEKEEVERTKSALEEMVASGQKFFAEVEEKRKAVSEAHAKEIRIKSRSVRNAIEYAENLKVTERAQMERICELQMKCTSEQVKHSKISHELYDCQSELEKMHHSHAELEDHIQQYKAYEPIIEQLKLLSPALSPSLRSPSTAVQESLV</sequence>
<keyword evidence="3" id="KW-1185">Reference proteome</keyword>
<dbReference type="Proteomes" id="UP000799770">
    <property type="component" value="Unassembled WGS sequence"/>
</dbReference>
<dbReference type="EMBL" id="ML977316">
    <property type="protein sequence ID" value="KAF2119043.1"/>
    <property type="molecule type" value="Genomic_DNA"/>
</dbReference>
<reference evidence="2" key="1">
    <citation type="journal article" date="2020" name="Stud. Mycol.">
        <title>101 Dothideomycetes genomes: a test case for predicting lifestyles and emergence of pathogens.</title>
        <authorList>
            <person name="Haridas S."/>
            <person name="Albert R."/>
            <person name="Binder M."/>
            <person name="Bloem J."/>
            <person name="Labutti K."/>
            <person name="Salamov A."/>
            <person name="Andreopoulos B."/>
            <person name="Baker S."/>
            <person name="Barry K."/>
            <person name="Bills G."/>
            <person name="Bluhm B."/>
            <person name="Cannon C."/>
            <person name="Castanera R."/>
            <person name="Culley D."/>
            <person name="Daum C."/>
            <person name="Ezra D."/>
            <person name="Gonzalez J."/>
            <person name="Henrissat B."/>
            <person name="Kuo A."/>
            <person name="Liang C."/>
            <person name="Lipzen A."/>
            <person name="Lutzoni F."/>
            <person name="Magnuson J."/>
            <person name="Mondo S."/>
            <person name="Nolan M."/>
            <person name="Ohm R."/>
            <person name="Pangilinan J."/>
            <person name="Park H.-J."/>
            <person name="Ramirez L."/>
            <person name="Alfaro M."/>
            <person name="Sun H."/>
            <person name="Tritt A."/>
            <person name="Yoshinaga Y."/>
            <person name="Zwiers L.-H."/>
            <person name="Turgeon B."/>
            <person name="Goodwin S."/>
            <person name="Spatafora J."/>
            <person name="Crous P."/>
            <person name="Grigoriev I."/>
        </authorList>
    </citation>
    <scope>NUCLEOTIDE SEQUENCE</scope>
    <source>
        <strain evidence="2">CBS 627.86</strain>
    </source>
</reference>
<protein>
    <submittedName>
        <fullName evidence="2">Uncharacterized protein</fullName>
    </submittedName>
</protein>
<gene>
    <name evidence="2" type="ORF">BDV96DRAFT_568953</name>
</gene>
<evidence type="ECO:0000313" key="2">
    <source>
        <dbReference type="EMBL" id="KAF2119043.1"/>
    </source>
</evidence>
<proteinExistence type="predicted"/>
<evidence type="ECO:0000313" key="3">
    <source>
        <dbReference type="Proteomes" id="UP000799770"/>
    </source>
</evidence>
<dbReference type="OrthoDB" id="5365701at2759"/>
<evidence type="ECO:0000256" key="1">
    <source>
        <dbReference type="SAM" id="Coils"/>
    </source>
</evidence>